<feature type="domain" description="VWFA" evidence="1">
    <location>
        <begin position="50"/>
        <end position="230"/>
    </location>
</feature>
<dbReference type="InterPro" id="IPR051266">
    <property type="entry name" value="CLCR"/>
</dbReference>
<protein>
    <submittedName>
        <fullName evidence="2">Hint-domain-containing protein</fullName>
    </submittedName>
</protein>
<dbReference type="InterPro" id="IPR036465">
    <property type="entry name" value="vWFA_dom_sf"/>
</dbReference>
<dbReference type="SUPFAM" id="SSF53300">
    <property type="entry name" value="vWA-like"/>
    <property type="match status" value="1"/>
</dbReference>
<evidence type="ECO:0000259" key="1">
    <source>
        <dbReference type="PROSITE" id="PS50234"/>
    </source>
</evidence>
<proteinExistence type="predicted"/>
<dbReference type="Gene3D" id="3.40.50.410">
    <property type="entry name" value="von Willebrand factor, type A domain"/>
    <property type="match status" value="1"/>
</dbReference>
<dbReference type="Pfam" id="PF14624">
    <property type="entry name" value="Vwaint"/>
    <property type="match status" value="1"/>
</dbReference>
<dbReference type="SMART" id="SM00327">
    <property type="entry name" value="VWA"/>
    <property type="match status" value="1"/>
</dbReference>
<accession>A0A146KJM2</accession>
<name>A0A146KJM2_9EUKA</name>
<dbReference type="PROSITE" id="PS50234">
    <property type="entry name" value="VWFA"/>
    <property type="match status" value="1"/>
</dbReference>
<sequence>MIEAYQNPHKQKIQFEYTDNKLIEPEIFKDDEFVIVKFKPPQEAKPLRKAYVIAVDTSQSMLEKTSTQQQEDSGLSRIDLVKHALKSIVMTMQEDDLITIISFNNAAQIVHDLQKPNKARITGVMNDLQCQGQTNIYDAVRLIFEQQQKIKNYHIVSMLFTDGQPTVEPPRGTLETIKKYVKNVDVKPVNCFGFGYQLNGRLLYEISKATSGWFSFISDQSVLGTVFVNFWAAQMAVCSHFCVTGGDVTKYVEVSAGVEKDVRFQLGKFSTIQIYNDTEKAEIASLWKVVQQPVASIFLKELAVVPTLVFPKAHERMNNLKHIVDQLPEEFQMDFQSDDTQKGQLSKAVENQDFFECWGRNHIFMFCRAHQLQVCPNFYENSLQKYVSEQISEYQNIFENIYCGIPLIKHSQNQVKIEKLDRNMYYNAAGGCYSGDNTVKLNDQTTIKVKDLKKGMILENGLIVSKLVVSPGGDCYSNKNGLLISAYHPVFIKNQWFFPIEIFSKQQEKLDTYYNILFDNPVGKTCFVNETEVAILGHQMKGDVIAHEYFGHRVIADLQAVNLFIVNIEWTRHNQKIDGLKMK</sequence>
<dbReference type="AlphaFoldDB" id="A0A146KJM2"/>
<dbReference type="EMBL" id="GDID01000781">
    <property type="protein sequence ID" value="JAP95825.1"/>
    <property type="molecule type" value="Transcribed_RNA"/>
</dbReference>
<organism evidence="2">
    <name type="scientific">Trepomonas sp. PC1</name>
    <dbReference type="NCBI Taxonomy" id="1076344"/>
    <lineage>
        <taxon>Eukaryota</taxon>
        <taxon>Metamonada</taxon>
        <taxon>Diplomonadida</taxon>
        <taxon>Hexamitidae</taxon>
        <taxon>Hexamitinae</taxon>
        <taxon>Trepomonas</taxon>
    </lineage>
</organism>
<evidence type="ECO:0000313" key="2">
    <source>
        <dbReference type="EMBL" id="JAP95825.1"/>
    </source>
</evidence>
<dbReference type="InterPro" id="IPR032838">
    <property type="entry name" value="Vwaint_dom"/>
</dbReference>
<dbReference type="InterPro" id="IPR002035">
    <property type="entry name" value="VWF_A"/>
</dbReference>
<dbReference type="Pfam" id="PF14623">
    <property type="entry name" value="Vint"/>
    <property type="match status" value="1"/>
</dbReference>
<dbReference type="Pfam" id="PF13519">
    <property type="entry name" value="VWA_2"/>
    <property type="match status" value="1"/>
</dbReference>
<gene>
    <name evidence="2" type="ORF">TPC1_11044</name>
</gene>
<dbReference type="PANTHER" id="PTHR10579:SF43">
    <property type="entry name" value="ZINC FINGER (C3HC4-TYPE RING FINGER) FAMILY PROTEIN"/>
    <property type="match status" value="1"/>
</dbReference>
<dbReference type="InterPro" id="IPR039510">
    <property type="entry name" value="Vint_dom"/>
</dbReference>
<reference evidence="2" key="1">
    <citation type="submission" date="2015-07" db="EMBL/GenBank/DDBJ databases">
        <title>Adaptation to a free-living lifestyle via gene acquisitions in the diplomonad Trepomonas sp. PC1.</title>
        <authorList>
            <person name="Xu F."/>
            <person name="Jerlstrom-Hultqvist J."/>
            <person name="Kolisko M."/>
            <person name="Simpson A.G.B."/>
            <person name="Roger A.J."/>
            <person name="Svard S.G."/>
            <person name="Andersson J.O."/>
        </authorList>
    </citation>
    <scope>NUCLEOTIDE SEQUENCE</scope>
    <source>
        <strain evidence="2">PC1</strain>
    </source>
</reference>
<dbReference type="PANTHER" id="PTHR10579">
    <property type="entry name" value="CALCIUM-ACTIVATED CHLORIDE CHANNEL REGULATOR"/>
    <property type="match status" value="1"/>
</dbReference>